<dbReference type="InterPro" id="IPR036217">
    <property type="entry name" value="MethylDNA_cys_MeTrfase_DNAb"/>
</dbReference>
<dbReference type="Proteomes" id="UP000175968">
    <property type="component" value="Chromosome"/>
</dbReference>
<dbReference type="Gene3D" id="1.10.10.10">
    <property type="entry name" value="Winged helix-like DNA-binding domain superfamily/Winged helix DNA-binding domain"/>
    <property type="match status" value="1"/>
</dbReference>
<evidence type="ECO:0000313" key="4">
    <source>
        <dbReference type="Proteomes" id="UP000175968"/>
    </source>
</evidence>
<dbReference type="SUPFAM" id="SSF46767">
    <property type="entry name" value="Methylated DNA-protein cysteine methyltransferase, C-terminal domain"/>
    <property type="match status" value="1"/>
</dbReference>
<dbReference type="EMBL" id="CP017479">
    <property type="protein sequence ID" value="AOW08448.1"/>
    <property type="molecule type" value="Genomic_DNA"/>
</dbReference>
<keyword evidence="4" id="KW-1185">Reference proteome</keyword>
<keyword evidence="1" id="KW-0227">DNA damage</keyword>
<dbReference type="InterPro" id="IPR014048">
    <property type="entry name" value="MethylDNA_cys_MeTrfase_DNA-bd"/>
</dbReference>
<organism evidence="3 4">
    <name type="scientific">Flavobacterium gilvum</name>
    <dbReference type="NCBI Taxonomy" id="1492737"/>
    <lineage>
        <taxon>Bacteria</taxon>
        <taxon>Pseudomonadati</taxon>
        <taxon>Bacteroidota</taxon>
        <taxon>Flavobacteriia</taxon>
        <taxon>Flavobacteriales</taxon>
        <taxon>Flavobacteriaceae</taxon>
        <taxon>Flavobacterium</taxon>
    </lineage>
</organism>
<sequence>MKATNDNFFDKVYAVVKQIPYGKVTSYGAIAKVLGAARSARMVGWAMNAAHNLEDVPAHRVVNRKGLLTGKHHFDGTNLMQQLLESEGIIIENNQIINFETVFWEPQAEL</sequence>
<protein>
    <submittedName>
        <fullName evidence="3">Cysteine methyltransferase</fullName>
    </submittedName>
</protein>
<reference evidence="3 4" key="1">
    <citation type="submission" date="2016-10" db="EMBL/GenBank/DDBJ databases">
        <title>Flavobacterium gilvum sp. nov., isolated from stream water.</title>
        <authorList>
            <person name="Shin S.-K."/>
            <person name="Cho Y.-J."/>
            <person name="Yi H."/>
        </authorList>
    </citation>
    <scope>NUCLEOTIDE SEQUENCE [LARGE SCALE GENOMIC DNA]</scope>
    <source>
        <strain evidence="3 4">EM1308</strain>
    </source>
</reference>
<gene>
    <name evidence="3" type="ORF">EM308_02430</name>
</gene>
<dbReference type="InterPro" id="IPR052520">
    <property type="entry name" value="ATL_DNA_repair"/>
</dbReference>
<dbReference type="RefSeq" id="WP_035639149.1">
    <property type="nucleotide sequence ID" value="NZ_CP017479.1"/>
</dbReference>
<evidence type="ECO:0000259" key="2">
    <source>
        <dbReference type="Pfam" id="PF01035"/>
    </source>
</evidence>
<proteinExistence type="predicted"/>
<name>A0AAC9I403_9FLAO</name>
<dbReference type="CDD" id="cd06445">
    <property type="entry name" value="ATase"/>
    <property type="match status" value="1"/>
</dbReference>
<evidence type="ECO:0000256" key="1">
    <source>
        <dbReference type="ARBA" id="ARBA00022763"/>
    </source>
</evidence>
<dbReference type="GO" id="GO:0008168">
    <property type="term" value="F:methyltransferase activity"/>
    <property type="evidence" value="ECO:0007669"/>
    <property type="project" value="UniProtKB-KW"/>
</dbReference>
<keyword evidence="3" id="KW-0489">Methyltransferase</keyword>
<dbReference type="GO" id="GO:0032259">
    <property type="term" value="P:methylation"/>
    <property type="evidence" value="ECO:0007669"/>
    <property type="project" value="UniProtKB-KW"/>
</dbReference>
<feature type="domain" description="Methylated-DNA-[protein]-cysteine S-methyltransferase DNA binding" evidence="2">
    <location>
        <begin position="7"/>
        <end position="89"/>
    </location>
</feature>
<accession>A0AAC9I403</accession>
<dbReference type="KEGG" id="fgl:EM308_02430"/>
<evidence type="ECO:0000313" key="3">
    <source>
        <dbReference type="EMBL" id="AOW08448.1"/>
    </source>
</evidence>
<dbReference type="NCBIfam" id="TIGR00589">
    <property type="entry name" value="ogt"/>
    <property type="match status" value="1"/>
</dbReference>
<dbReference type="PANTHER" id="PTHR42942:SF1">
    <property type="entry name" value="ALKYLTRANSFERASE-LIKE PROTEIN 1"/>
    <property type="match status" value="1"/>
</dbReference>
<dbReference type="AlphaFoldDB" id="A0AAC9I403"/>
<dbReference type="PANTHER" id="PTHR42942">
    <property type="entry name" value="6-O-METHYLGUANINE DNA METHYLTRANSFERASE"/>
    <property type="match status" value="1"/>
</dbReference>
<dbReference type="Pfam" id="PF01035">
    <property type="entry name" value="DNA_binding_1"/>
    <property type="match status" value="1"/>
</dbReference>
<dbReference type="GO" id="GO:0006281">
    <property type="term" value="P:DNA repair"/>
    <property type="evidence" value="ECO:0007669"/>
    <property type="project" value="InterPro"/>
</dbReference>
<keyword evidence="3" id="KW-0808">Transferase</keyword>
<dbReference type="InterPro" id="IPR036388">
    <property type="entry name" value="WH-like_DNA-bd_sf"/>
</dbReference>